<organism evidence="1 2">
    <name type="scientific">Gossypium australe</name>
    <dbReference type="NCBI Taxonomy" id="47621"/>
    <lineage>
        <taxon>Eukaryota</taxon>
        <taxon>Viridiplantae</taxon>
        <taxon>Streptophyta</taxon>
        <taxon>Embryophyta</taxon>
        <taxon>Tracheophyta</taxon>
        <taxon>Spermatophyta</taxon>
        <taxon>Magnoliopsida</taxon>
        <taxon>eudicotyledons</taxon>
        <taxon>Gunneridae</taxon>
        <taxon>Pentapetalae</taxon>
        <taxon>rosids</taxon>
        <taxon>malvids</taxon>
        <taxon>Malvales</taxon>
        <taxon>Malvaceae</taxon>
        <taxon>Malvoideae</taxon>
        <taxon>Gossypium</taxon>
    </lineage>
</organism>
<protein>
    <submittedName>
        <fullName evidence="1">Uncharacterized protein</fullName>
    </submittedName>
</protein>
<sequence>MTIPFPEKPFPLKNFHFFGFPSSNLRLGSFFSLVHAPIPATVGSQHRTELPLPERDKRVIPKLSLITTPEAETLFFPSKAPSKLTLTKSRGGTDLVVMYF</sequence>
<dbReference type="Proteomes" id="UP000325315">
    <property type="component" value="Unassembled WGS sequence"/>
</dbReference>
<evidence type="ECO:0000313" key="2">
    <source>
        <dbReference type="Proteomes" id="UP000325315"/>
    </source>
</evidence>
<gene>
    <name evidence="1" type="ORF">EPI10_015504</name>
</gene>
<proteinExistence type="predicted"/>
<dbReference type="AlphaFoldDB" id="A0A5B6VL51"/>
<keyword evidence="2" id="KW-1185">Reference proteome</keyword>
<evidence type="ECO:0000313" key="1">
    <source>
        <dbReference type="EMBL" id="KAA3469744.1"/>
    </source>
</evidence>
<accession>A0A5B6VL51</accession>
<comment type="caution">
    <text evidence="1">The sequence shown here is derived from an EMBL/GenBank/DDBJ whole genome shotgun (WGS) entry which is preliminary data.</text>
</comment>
<dbReference type="EMBL" id="SMMG02000006">
    <property type="protein sequence ID" value="KAA3469744.1"/>
    <property type="molecule type" value="Genomic_DNA"/>
</dbReference>
<reference evidence="2" key="1">
    <citation type="journal article" date="2019" name="Plant Biotechnol. J.">
        <title>Genome sequencing of the Australian wild diploid species Gossypium australe highlights disease resistance and delayed gland morphogenesis.</title>
        <authorList>
            <person name="Cai Y."/>
            <person name="Cai X."/>
            <person name="Wang Q."/>
            <person name="Wang P."/>
            <person name="Zhang Y."/>
            <person name="Cai C."/>
            <person name="Xu Y."/>
            <person name="Wang K."/>
            <person name="Zhou Z."/>
            <person name="Wang C."/>
            <person name="Geng S."/>
            <person name="Li B."/>
            <person name="Dong Q."/>
            <person name="Hou Y."/>
            <person name="Wang H."/>
            <person name="Ai P."/>
            <person name="Liu Z."/>
            <person name="Yi F."/>
            <person name="Sun M."/>
            <person name="An G."/>
            <person name="Cheng J."/>
            <person name="Zhang Y."/>
            <person name="Shi Q."/>
            <person name="Xie Y."/>
            <person name="Shi X."/>
            <person name="Chang Y."/>
            <person name="Huang F."/>
            <person name="Chen Y."/>
            <person name="Hong S."/>
            <person name="Mi L."/>
            <person name="Sun Q."/>
            <person name="Zhang L."/>
            <person name="Zhou B."/>
            <person name="Peng R."/>
            <person name="Zhang X."/>
            <person name="Liu F."/>
        </authorList>
    </citation>
    <scope>NUCLEOTIDE SEQUENCE [LARGE SCALE GENOMIC DNA]</scope>
    <source>
        <strain evidence="2">cv. PA1801</strain>
    </source>
</reference>
<name>A0A5B6VL51_9ROSI</name>